<accession>A0A645HEE8</accession>
<gene>
    <name evidence="1" type="ORF">SDC9_184253</name>
</gene>
<dbReference type="EMBL" id="VSSQ01091046">
    <property type="protein sequence ID" value="MPN36742.1"/>
    <property type="molecule type" value="Genomic_DNA"/>
</dbReference>
<evidence type="ECO:0000313" key="1">
    <source>
        <dbReference type="EMBL" id="MPN36742.1"/>
    </source>
</evidence>
<comment type="caution">
    <text evidence="1">The sequence shown here is derived from an EMBL/GenBank/DDBJ whole genome shotgun (WGS) entry which is preliminary data.</text>
</comment>
<sequence>MPRQRIDEALYPVFHSGIVTRGDDAVQIGLQCADVPGNRHAVVVQDDHQTPAAAMGVVQRFE</sequence>
<dbReference type="AlphaFoldDB" id="A0A645HEE8"/>
<proteinExistence type="predicted"/>
<reference evidence="1" key="1">
    <citation type="submission" date="2019-08" db="EMBL/GenBank/DDBJ databases">
        <authorList>
            <person name="Kucharzyk K."/>
            <person name="Murdoch R.W."/>
            <person name="Higgins S."/>
            <person name="Loffler F."/>
        </authorList>
    </citation>
    <scope>NUCLEOTIDE SEQUENCE</scope>
</reference>
<protein>
    <submittedName>
        <fullName evidence="1">Uncharacterized protein</fullName>
    </submittedName>
</protein>
<organism evidence="1">
    <name type="scientific">bioreactor metagenome</name>
    <dbReference type="NCBI Taxonomy" id="1076179"/>
    <lineage>
        <taxon>unclassified sequences</taxon>
        <taxon>metagenomes</taxon>
        <taxon>ecological metagenomes</taxon>
    </lineage>
</organism>
<name>A0A645HEE8_9ZZZZ</name>